<accession>A0A841EMI4</accession>
<keyword evidence="2" id="KW-1185">Reference proteome</keyword>
<evidence type="ECO:0000313" key="1">
    <source>
        <dbReference type="EMBL" id="MBB6004882.1"/>
    </source>
</evidence>
<reference evidence="1 2" key="1">
    <citation type="submission" date="2020-08" db="EMBL/GenBank/DDBJ databases">
        <title>Functional genomics of gut bacteria from endangered species of beetles.</title>
        <authorList>
            <person name="Carlos-Shanley C."/>
        </authorList>
    </citation>
    <scope>NUCLEOTIDE SEQUENCE [LARGE SCALE GENOMIC DNA]</scope>
    <source>
        <strain evidence="1 2">S00070</strain>
    </source>
</reference>
<dbReference type="Proteomes" id="UP000524404">
    <property type="component" value="Unassembled WGS sequence"/>
</dbReference>
<proteinExistence type="predicted"/>
<evidence type="ECO:0000313" key="2">
    <source>
        <dbReference type="Proteomes" id="UP000524404"/>
    </source>
</evidence>
<sequence length="284" mass="31975">MYFKQLLLSVALGFPLATFSQDVKQEEALQKMIESEKSFAQTSIDKGTKNAFLTFLGTDAIVFEKGMPTNGIEHWQKITFNQHLNWQPYFAEIAGAGDLGYTAGNWQIFDSTTPTKALAFGSFVSLWKKQDDGNWKVAVDIGVNHAENTNKLTEITKNYPVFKPLELKNNATAAERYVFMNDHFYWKNAKNSPNSFEAHLSQNVRIFRNGQLPIVGKEPANQFLKKSYDKKIVYTGLKAIASSSGDLVCVYGTISGNGKTGNYLRMWRQEAKGVWKITLEIVSI</sequence>
<organism evidence="1 2">
    <name type="scientific">Arcicella rosea</name>
    <dbReference type="NCBI Taxonomy" id="502909"/>
    <lineage>
        <taxon>Bacteria</taxon>
        <taxon>Pseudomonadati</taxon>
        <taxon>Bacteroidota</taxon>
        <taxon>Cytophagia</taxon>
        <taxon>Cytophagales</taxon>
        <taxon>Flectobacillaceae</taxon>
        <taxon>Arcicella</taxon>
    </lineage>
</organism>
<comment type="caution">
    <text evidence="1">The sequence shown here is derived from an EMBL/GenBank/DDBJ whole genome shotgun (WGS) entry which is preliminary data.</text>
</comment>
<dbReference type="AlphaFoldDB" id="A0A841EMI4"/>
<dbReference type="InterPro" id="IPR032710">
    <property type="entry name" value="NTF2-like_dom_sf"/>
</dbReference>
<dbReference type="EMBL" id="JACHKT010000031">
    <property type="protein sequence ID" value="MBB6004882.1"/>
    <property type="molecule type" value="Genomic_DNA"/>
</dbReference>
<dbReference type="GO" id="GO:0016853">
    <property type="term" value="F:isomerase activity"/>
    <property type="evidence" value="ECO:0007669"/>
    <property type="project" value="UniProtKB-KW"/>
</dbReference>
<name>A0A841EMI4_9BACT</name>
<gene>
    <name evidence="1" type="ORF">HNP25_003552</name>
</gene>
<keyword evidence="1" id="KW-0413">Isomerase</keyword>
<dbReference type="Gene3D" id="3.10.450.50">
    <property type="match status" value="2"/>
</dbReference>
<dbReference type="RefSeq" id="WP_184136208.1">
    <property type="nucleotide sequence ID" value="NZ_JACHKT010000031.1"/>
</dbReference>
<dbReference type="SUPFAM" id="SSF54427">
    <property type="entry name" value="NTF2-like"/>
    <property type="match status" value="1"/>
</dbReference>
<protein>
    <submittedName>
        <fullName evidence="1">Ketosteroid isomerase-like protein</fullName>
    </submittedName>
</protein>